<dbReference type="Gene3D" id="1.10.287.70">
    <property type="match status" value="1"/>
</dbReference>
<feature type="transmembrane region" description="Helical" evidence="1">
    <location>
        <begin position="430"/>
        <end position="451"/>
    </location>
</feature>
<keyword evidence="1" id="KW-0472">Membrane</keyword>
<evidence type="ECO:0000313" key="4">
    <source>
        <dbReference type="Proteomes" id="UP000431304"/>
    </source>
</evidence>
<protein>
    <recommendedName>
        <fullName evidence="2">Potassium channel domain-containing protein</fullName>
    </recommendedName>
</protein>
<dbReference type="AlphaFoldDB" id="A0A844E348"/>
<dbReference type="SUPFAM" id="SSF81324">
    <property type="entry name" value="Voltage-gated potassium channels"/>
    <property type="match status" value="1"/>
</dbReference>
<comment type="caution">
    <text evidence="3">The sequence shown here is derived from an EMBL/GenBank/DDBJ whole genome shotgun (WGS) entry which is preliminary data.</text>
</comment>
<gene>
    <name evidence="3" type="ORF">GKE72_13250</name>
</gene>
<feature type="domain" description="Potassium channel" evidence="2">
    <location>
        <begin position="400"/>
        <end position="455"/>
    </location>
</feature>
<evidence type="ECO:0000256" key="1">
    <source>
        <dbReference type="SAM" id="Phobius"/>
    </source>
</evidence>
<organism evidence="3 4">
    <name type="scientific">Eubacterium ramulus</name>
    <dbReference type="NCBI Taxonomy" id="39490"/>
    <lineage>
        <taxon>Bacteria</taxon>
        <taxon>Bacillati</taxon>
        <taxon>Bacillota</taxon>
        <taxon>Clostridia</taxon>
        <taxon>Eubacteriales</taxon>
        <taxon>Eubacteriaceae</taxon>
        <taxon>Eubacterium</taxon>
    </lineage>
</organism>
<accession>A0A844E348</accession>
<feature type="transmembrane region" description="Helical" evidence="1">
    <location>
        <begin position="12"/>
        <end position="31"/>
    </location>
</feature>
<dbReference type="Pfam" id="PF07885">
    <property type="entry name" value="Ion_trans_2"/>
    <property type="match status" value="1"/>
</dbReference>
<evidence type="ECO:0000259" key="2">
    <source>
        <dbReference type="Pfam" id="PF07885"/>
    </source>
</evidence>
<dbReference type="SUPFAM" id="SSF51126">
    <property type="entry name" value="Pectin lyase-like"/>
    <property type="match status" value="1"/>
</dbReference>
<dbReference type="InterPro" id="IPR013099">
    <property type="entry name" value="K_chnl_dom"/>
</dbReference>
<sequence length="456" mass="54736">MKKLFSFKRLFLGFRIYSYEFIYIVNVWLYYLCFRYLHKHDEPKHYFFEFFKDNNEYTQICFNQTYKIQTEHYEHFHKRLFKLVKIPYRYFQLFSDKNQNKRTGDSNRFFPKNAPTKVINIAPHTYYEGIEFNNFFFDSFEIDNLCFHNCTFRNCKFSNMTSKKFLWESELKQGFSSCDFYNCTFEKCNFKNLFFSIGNIDLTTFSDVTFFNCIFHRMSFQKVIFTGSTTFNNTSIYSPSKAFDLSFMGSIDNIHVDAQCHVTAFSYYDRANFTLEKWMRRKKLRLSNSNKIADTYFALDQIWTSNHIREEDNSYANFYYQRKKAETRNRKKPSKIIGYLSEWVIGYGEKPYNALLSMALIIIFFSFIYMFTGFIPEIGNDEIKYNIKQIFNTPCIPLLSDFFQSLYYSFFTMITVGQGNARPFSPESQIAMSIELLLGAIMMTLFTSTLFRKYTK</sequence>
<feature type="transmembrane region" description="Helical" evidence="1">
    <location>
        <begin position="354"/>
        <end position="378"/>
    </location>
</feature>
<proteinExistence type="predicted"/>
<dbReference type="EMBL" id="WKRA01000026">
    <property type="protein sequence ID" value="MSD17009.1"/>
    <property type="molecule type" value="Genomic_DNA"/>
</dbReference>
<reference evidence="3 4" key="1">
    <citation type="journal article" date="2019" name="Nat. Med.">
        <title>A library of human gut bacterial isolates paired with longitudinal multiomics data enables mechanistic microbiome research.</title>
        <authorList>
            <person name="Poyet M."/>
            <person name="Groussin M."/>
            <person name="Gibbons S.M."/>
            <person name="Avila-Pacheco J."/>
            <person name="Jiang X."/>
            <person name="Kearney S.M."/>
            <person name="Perrotta A.R."/>
            <person name="Berdy B."/>
            <person name="Zhao S."/>
            <person name="Lieberman T.D."/>
            <person name="Swanson P.K."/>
            <person name="Smith M."/>
            <person name="Roesemann S."/>
            <person name="Alexander J.E."/>
            <person name="Rich S.A."/>
            <person name="Livny J."/>
            <person name="Vlamakis H."/>
            <person name="Clish C."/>
            <person name="Bullock K."/>
            <person name="Deik A."/>
            <person name="Scott J."/>
            <person name="Pierce K.A."/>
            <person name="Xavier R.J."/>
            <person name="Alm E.J."/>
        </authorList>
    </citation>
    <scope>NUCLEOTIDE SEQUENCE [LARGE SCALE GENOMIC DNA]</scope>
    <source>
        <strain evidence="3 4">BIOML-A3</strain>
    </source>
</reference>
<dbReference type="InterPro" id="IPR011050">
    <property type="entry name" value="Pectin_lyase_fold/virulence"/>
</dbReference>
<keyword evidence="1" id="KW-1133">Transmembrane helix</keyword>
<dbReference type="Proteomes" id="UP000431304">
    <property type="component" value="Unassembled WGS sequence"/>
</dbReference>
<dbReference type="Gene3D" id="2.160.20.80">
    <property type="entry name" value="E3 ubiquitin-protein ligase SopA"/>
    <property type="match status" value="1"/>
</dbReference>
<keyword evidence="1" id="KW-0812">Transmembrane</keyword>
<name>A0A844E348_EUBRA</name>
<dbReference type="RefSeq" id="WP_154314971.1">
    <property type="nucleotide sequence ID" value="NZ_CAXUGT010000014.1"/>
</dbReference>
<evidence type="ECO:0000313" key="3">
    <source>
        <dbReference type="EMBL" id="MSD17009.1"/>
    </source>
</evidence>